<name>U5ES69_9DIPT</name>
<sequence>DLLIPENLESFVNDCLREDLAIYEKQLKLMNGEIMEYVQLKNMIENIMETSSSNSSAATNQQSSPNGFKTKINIGANFFIQAKVDDPQYIFVDIGLNHYVEFSLDEALKFIDMKIKIIEKQADIVREKSIETRANIKLALICIGNKTQLHNAQLDES</sequence>
<reference evidence="1" key="1">
    <citation type="journal article" date="2014" name="Insect Biochem. Mol. Biol.">
        <title>An insight into the sialome of the frog biting fly, Corethrella appendiculata.</title>
        <authorList>
            <person name="Ribeiro J.M.C."/>
            <person name="Chagas A.C."/>
            <person name="Pham V.M."/>
            <person name="Lounibos L.P."/>
            <person name="Calvo E."/>
        </authorList>
    </citation>
    <scope>NUCLEOTIDE SEQUENCE</scope>
    <source>
        <tissue evidence="1">Salivary glands</tissue>
    </source>
</reference>
<dbReference type="InterPro" id="IPR004127">
    <property type="entry name" value="Prefoldin_subunit_alpha"/>
</dbReference>
<dbReference type="Gene3D" id="1.10.287.370">
    <property type="match status" value="1"/>
</dbReference>
<dbReference type="CDD" id="cd23158">
    <property type="entry name" value="Prefoldin_UXT"/>
    <property type="match status" value="1"/>
</dbReference>
<feature type="non-terminal residue" evidence="1">
    <location>
        <position position="1"/>
    </location>
</feature>
<accession>U5ES69</accession>
<dbReference type="SUPFAM" id="SSF46579">
    <property type="entry name" value="Prefoldin"/>
    <property type="match status" value="1"/>
</dbReference>
<proteinExistence type="evidence at transcript level"/>
<organism evidence="1">
    <name type="scientific">Corethrella appendiculata</name>
    <dbReference type="NCBI Taxonomy" id="1370023"/>
    <lineage>
        <taxon>Eukaryota</taxon>
        <taxon>Metazoa</taxon>
        <taxon>Ecdysozoa</taxon>
        <taxon>Arthropoda</taxon>
        <taxon>Hexapoda</taxon>
        <taxon>Insecta</taxon>
        <taxon>Pterygota</taxon>
        <taxon>Neoptera</taxon>
        <taxon>Endopterygota</taxon>
        <taxon>Diptera</taxon>
        <taxon>Nematocera</taxon>
        <taxon>Culicoidea</taxon>
        <taxon>Chaoboridae</taxon>
        <taxon>Corethrella</taxon>
    </lineage>
</organism>
<dbReference type="AlphaFoldDB" id="U5ES69"/>
<dbReference type="EMBL" id="GANO01003384">
    <property type="protein sequence ID" value="JAB56487.1"/>
    <property type="molecule type" value="mRNA"/>
</dbReference>
<dbReference type="Pfam" id="PF02996">
    <property type="entry name" value="Prefoldin"/>
    <property type="match status" value="1"/>
</dbReference>
<dbReference type="InterPro" id="IPR009053">
    <property type="entry name" value="Prefoldin"/>
</dbReference>
<evidence type="ECO:0000313" key="1">
    <source>
        <dbReference type="EMBL" id="JAB56487.1"/>
    </source>
</evidence>
<protein>
    <submittedName>
        <fullName evidence="1">Putative lethal 2 35cc</fullName>
    </submittedName>
</protein>